<dbReference type="AlphaFoldDB" id="A0A0B0UIA6"/>
<dbReference type="InterPro" id="IPR010985">
    <property type="entry name" value="Ribbon_hlx_hlx"/>
</dbReference>
<dbReference type="EMBL" id="AASWOY010000009">
    <property type="protein sequence ID" value="EFH6648348.1"/>
    <property type="molecule type" value="Genomic_DNA"/>
</dbReference>
<dbReference type="Pfam" id="PF03869">
    <property type="entry name" value="Arc"/>
    <property type="match status" value="1"/>
</dbReference>
<evidence type="ECO:0000259" key="1">
    <source>
        <dbReference type="Pfam" id="PF03869"/>
    </source>
</evidence>
<dbReference type="InterPro" id="IPR013321">
    <property type="entry name" value="Arc_rbn_hlx_hlx"/>
</dbReference>
<evidence type="ECO:0000313" key="4">
    <source>
        <dbReference type="Proteomes" id="UP000530628"/>
    </source>
</evidence>
<dbReference type="GO" id="GO:0006355">
    <property type="term" value="P:regulation of DNA-templated transcription"/>
    <property type="evidence" value="ECO:0007669"/>
    <property type="project" value="InterPro"/>
</dbReference>
<proteinExistence type="predicted"/>
<reference evidence="3" key="2">
    <citation type="submission" date="2024-02" db="EMBL/GenBank/DDBJ databases">
        <authorList>
            <consortium name="Clinical and Environmental Microbiology Branch: Whole genome sequencing antimicrobial resistance pathogens in the healthcare setting"/>
        </authorList>
    </citation>
    <scope>NUCLEOTIDE SEQUENCE</scope>
    <source>
        <strain evidence="3">1924188</strain>
    </source>
</reference>
<dbReference type="Proteomes" id="UP000530628">
    <property type="component" value="Unassembled WGS sequence"/>
</dbReference>
<dbReference type="RefSeq" id="WP_021528598.1">
    <property type="nucleotide sequence ID" value="NZ_AP027500.1"/>
</dbReference>
<protein>
    <submittedName>
        <fullName evidence="2">Arc family DNA-binding protein</fullName>
    </submittedName>
</protein>
<sequence length="48" mass="5591">MKVKTLRMPEWLEKALEQSAKKDDRSFSNEVLRRLKESVAKDGIVCPE</sequence>
<evidence type="ECO:0000313" key="3">
    <source>
        <dbReference type="EMBL" id="EMJ5253354.1"/>
    </source>
</evidence>
<feature type="domain" description="Arc-like DNA binding" evidence="1">
    <location>
        <begin position="6"/>
        <end position="45"/>
    </location>
</feature>
<dbReference type="GO" id="GO:0043565">
    <property type="term" value="F:sequence-specific DNA binding"/>
    <property type="evidence" value="ECO:0007669"/>
    <property type="project" value="UniProtKB-ARBA"/>
</dbReference>
<organism evidence="2 4">
    <name type="scientific">Escherichia coli</name>
    <dbReference type="NCBI Taxonomy" id="562"/>
    <lineage>
        <taxon>Bacteria</taxon>
        <taxon>Pseudomonadati</taxon>
        <taxon>Pseudomonadota</taxon>
        <taxon>Gammaproteobacteria</taxon>
        <taxon>Enterobacterales</taxon>
        <taxon>Enterobacteriaceae</taxon>
        <taxon>Escherichia</taxon>
    </lineage>
</organism>
<dbReference type="SUPFAM" id="SSF47598">
    <property type="entry name" value="Ribbon-helix-helix"/>
    <property type="match status" value="1"/>
</dbReference>
<comment type="caution">
    <text evidence="2">The sequence shown here is derived from an EMBL/GenBank/DDBJ whole genome shotgun (WGS) entry which is preliminary data.</text>
</comment>
<dbReference type="Proteomes" id="UP001285616">
    <property type="component" value="Unassembled WGS sequence"/>
</dbReference>
<keyword evidence="2" id="KW-0238">DNA-binding</keyword>
<reference evidence="2 4" key="1">
    <citation type="submission" date="2019-11" db="EMBL/GenBank/DDBJ databases">
        <authorList>
            <consortium name="GenomeTrakr network: Whole genome sequencing for foodborne pathogen traceback"/>
        </authorList>
    </citation>
    <scope>NUCLEOTIDE SEQUENCE [LARGE SCALE GENOMIC DNA]</scope>
    <source>
        <strain evidence="2 4">PSU-2072</strain>
    </source>
</reference>
<dbReference type="EMBL" id="ABONVU020000004">
    <property type="protein sequence ID" value="EMJ5253354.1"/>
    <property type="molecule type" value="Genomic_DNA"/>
</dbReference>
<dbReference type="Gene3D" id="1.10.1220.10">
    <property type="entry name" value="Met repressor-like"/>
    <property type="match status" value="1"/>
</dbReference>
<evidence type="ECO:0000313" key="2">
    <source>
        <dbReference type="EMBL" id="EFH6648348.1"/>
    </source>
</evidence>
<accession>A0A0B0UIA6</accession>
<name>A0A0B0UIA6_ECOLX</name>
<dbReference type="InterPro" id="IPR005569">
    <property type="entry name" value="Arc_DNA-bd_dom"/>
</dbReference>
<gene>
    <name evidence="2" type="ORF">GNW61_06215</name>
    <name evidence="3" type="ORF">R8O40_001557</name>
</gene>